<dbReference type="InterPro" id="IPR029058">
    <property type="entry name" value="AB_hydrolase_fold"/>
</dbReference>
<dbReference type="SUPFAM" id="SSF53474">
    <property type="entry name" value="alpha/beta-Hydrolases"/>
    <property type="match status" value="1"/>
</dbReference>
<comment type="caution">
    <text evidence="3">The sequence shown here is derived from an EMBL/GenBank/DDBJ whole genome shotgun (WGS) entry which is preliminary data.</text>
</comment>
<dbReference type="EMBL" id="MAYS01000585">
    <property type="protein sequence ID" value="OFC58442.1"/>
    <property type="molecule type" value="Genomic_DNA"/>
</dbReference>
<evidence type="ECO:0000313" key="4">
    <source>
        <dbReference type="EMBL" id="RAP70676.1"/>
    </source>
</evidence>
<dbReference type="InterPro" id="IPR001031">
    <property type="entry name" value="Thioesterase"/>
</dbReference>
<comment type="similarity">
    <text evidence="1">Belongs to the thioesterase family.</text>
</comment>
<evidence type="ECO:0000259" key="2">
    <source>
        <dbReference type="Pfam" id="PF00975"/>
    </source>
</evidence>
<organism evidence="3 5">
    <name type="scientific">Candidatus Erwinia dacicola</name>
    <dbReference type="NCBI Taxonomy" id="252393"/>
    <lineage>
        <taxon>Bacteria</taxon>
        <taxon>Pseudomonadati</taxon>
        <taxon>Pseudomonadota</taxon>
        <taxon>Gammaproteobacteria</taxon>
        <taxon>Enterobacterales</taxon>
        <taxon>Erwiniaceae</taxon>
        <taxon>Erwinia</taxon>
    </lineage>
</organism>
<dbReference type="Proteomes" id="UP000243534">
    <property type="component" value="Unassembled WGS sequence"/>
</dbReference>
<keyword evidence="6" id="KW-1185">Reference proteome</keyword>
<evidence type="ECO:0000256" key="1">
    <source>
        <dbReference type="ARBA" id="ARBA00007169"/>
    </source>
</evidence>
<dbReference type="PANTHER" id="PTHR11487">
    <property type="entry name" value="THIOESTERASE"/>
    <property type="match status" value="1"/>
</dbReference>
<gene>
    <name evidence="4" type="ORF">ACZ87_02518</name>
    <name evidence="3" type="ORF">BBW68_02935</name>
</gene>
<dbReference type="Proteomes" id="UP000244334">
    <property type="component" value="Unassembled WGS sequence"/>
</dbReference>
<protein>
    <submittedName>
        <fullName evidence="4">Alpha/beta hydrolase family protein</fullName>
    </submittedName>
</protein>
<accession>A0A1E7YUQ2</accession>
<evidence type="ECO:0000313" key="3">
    <source>
        <dbReference type="EMBL" id="OFC58442.1"/>
    </source>
</evidence>
<name>A0A1E7YUQ2_9GAMM</name>
<dbReference type="AlphaFoldDB" id="A0A1E7YUQ2"/>
<keyword evidence="4" id="KW-0378">Hydrolase</keyword>
<reference evidence="3 5" key="1">
    <citation type="submission" date="2016-07" db="EMBL/GenBank/DDBJ databases">
        <authorList>
            <person name="Yuval B."/>
        </authorList>
    </citation>
    <scope>NUCLEOTIDE SEQUENCE [LARGE SCALE GENOMIC DNA]</scope>
    <source>
        <strain evidence="3 5">IL</strain>
    </source>
</reference>
<dbReference type="PANTHER" id="PTHR11487:SF0">
    <property type="entry name" value="S-ACYL FATTY ACID SYNTHASE THIOESTERASE, MEDIUM CHAIN"/>
    <property type="match status" value="1"/>
</dbReference>
<dbReference type="GO" id="GO:0016787">
    <property type="term" value="F:hydrolase activity"/>
    <property type="evidence" value="ECO:0007669"/>
    <property type="project" value="UniProtKB-KW"/>
</dbReference>
<dbReference type="RefSeq" id="WP_070135891.1">
    <property type="nucleotide sequence ID" value="NZ_LJAM02000286.1"/>
</dbReference>
<sequence length="254" mass="29203">MDSCRINKLASGERARLQLFCLPYAGSHDGFYQSWRDYLPSDIDLNLVSLKQKSTLLGRQNQVCTRTLQEIAQNLADIMAPDLTMPWMVFGHSMGSVLALELVLTLEQRQIRPPLLLAVSAHVAPQFHNPAPLYLLNDDELCEVLREMGGTTQEMLASPGIRKMILQTIRQDLRILADWQPPTPRELSCPIAAFWGEQDNMVQRHAMQGWRCWTHGEFSFDTFLGGHFYFSQDPQPLIERLLTRIPYKIDRKRH</sequence>
<feature type="domain" description="Thioesterase" evidence="2">
    <location>
        <begin position="18"/>
        <end position="240"/>
    </location>
</feature>
<reference evidence="4 6" key="2">
    <citation type="submission" date="2018-04" db="EMBL/GenBank/DDBJ databases">
        <title>Genomes of the Obligate Erwinia dacicola and Facultative Enterobacter sp. OLF Endosymbionts of the Olive Fruit fly, Bactrocera oleae.</title>
        <authorList>
            <person name="Estes A.M."/>
            <person name="Hearn D.J."/>
            <person name="Agarwal S."/>
            <person name="Pierson E.A."/>
            <person name="Dunning-Hotopp J.C."/>
        </authorList>
    </citation>
    <scope>NUCLEOTIDE SEQUENCE [LARGE SCALE GENOMIC DNA]</scope>
    <source>
        <strain evidence="4 6">Oroville</strain>
    </source>
</reference>
<evidence type="ECO:0000313" key="5">
    <source>
        <dbReference type="Proteomes" id="UP000243534"/>
    </source>
</evidence>
<dbReference type="GO" id="GO:0008610">
    <property type="term" value="P:lipid biosynthetic process"/>
    <property type="evidence" value="ECO:0007669"/>
    <property type="project" value="TreeGrafter"/>
</dbReference>
<evidence type="ECO:0000313" key="6">
    <source>
        <dbReference type="Proteomes" id="UP000244334"/>
    </source>
</evidence>
<dbReference type="EMBL" id="LJAM02000286">
    <property type="protein sequence ID" value="RAP70676.1"/>
    <property type="molecule type" value="Genomic_DNA"/>
</dbReference>
<dbReference type="InterPro" id="IPR012223">
    <property type="entry name" value="TEII"/>
</dbReference>
<proteinExistence type="inferred from homology"/>
<dbReference type="Gene3D" id="3.40.50.1820">
    <property type="entry name" value="alpha/beta hydrolase"/>
    <property type="match status" value="1"/>
</dbReference>
<dbReference type="Pfam" id="PF00975">
    <property type="entry name" value="Thioesterase"/>
    <property type="match status" value="1"/>
</dbReference>